<evidence type="ECO:0000256" key="8">
    <source>
        <dbReference type="ARBA" id="ARBA00022700"/>
    </source>
</evidence>
<evidence type="ECO:0000256" key="15">
    <source>
        <dbReference type="ARBA" id="ARBA00070642"/>
    </source>
</evidence>
<comment type="function">
    <text evidence="13">Substrate-recognition component of a cullin-5-RING E3 ubiquitin-protein ligase complex (ECS complex, also named CRL5 complex), which mediates the ubiquitination and subsequent proteasomal degradation of target proteins, such as DAB1 and IRS1. Specifically recognizes and binds phosphorylated proteins via its SH2 domain, promoting their ubiquitination. The ECS(SOCS7) complex acts as a key regulator of reelin signaling by mediating ubiquitination and degradation of phosphorylated DAB1 in the cortical plate of the developing cerebral cortex, thereby regulating neuron positioning during cortex development. Functions in insulin signaling and glucose homeostasis through IRS1 ubiquitination and subsequent proteasomal degradation. Also inhibits prolactin, growth hormone and leptin signaling by preventing STAT3 and STAT5 activation, sequestering them in the cytoplasm and reducing their binding to DNA.</text>
</comment>
<evidence type="ECO:0000256" key="13">
    <source>
        <dbReference type="ARBA" id="ARBA00059017"/>
    </source>
</evidence>
<dbReference type="SMART" id="SM00969">
    <property type="entry name" value="SOCS_box"/>
    <property type="match status" value="1"/>
</dbReference>
<dbReference type="InterPro" id="IPR000980">
    <property type="entry name" value="SH2"/>
</dbReference>
<dbReference type="SMART" id="SM00252">
    <property type="entry name" value="SH2"/>
    <property type="match status" value="1"/>
</dbReference>
<dbReference type="GO" id="GO:0046854">
    <property type="term" value="P:phosphatidylinositol phosphate biosynthetic process"/>
    <property type="evidence" value="ECO:0007669"/>
    <property type="project" value="TreeGrafter"/>
</dbReference>
<evidence type="ECO:0000256" key="14">
    <source>
        <dbReference type="ARBA" id="ARBA00062788"/>
    </source>
</evidence>
<dbReference type="PANTHER" id="PTHR10155:SF32">
    <property type="entry name" value="LP02169P"/>
    <property type="match status" value="1"/>
</dbReference>
<dbReference type="AlphaFoldDB" id="A0A210PNB4"/>
<dbReference type="SMART" id="SM00253">
    <property type="entry name" value="SOCS"/>
    <property type="match status" value="1"/>
</dbReference>
<dbReference type="InterPro" id="IPR036860">
    <property type="entry name" value="SH2_dom_sf"/>
</dbReference>
<keyword evidence="12" id="KW-0539">Nucleus</keyword>
<evidence type="ECO:0000256" key="3">
    <source>
        <dbReference type="ARBA" id="ARBA00004496"/>
    </source>
</evidence>
<evidence type="ECO:0000256" key="12">
    <source>
        <dbReference type="ARBA" id="ARBA00023242"/>
    </source>
</evidence>
<dbReference type="PROSITE" id="PS50001">
    <property type="entry name" value="SH2"/>
    <property type="match status" value="1"/>
</dbReference>
<dbReference type="GO" id="GO:0005942">
    <property type="term" value="C:phosphatidylinositol 3-kinase complex"/>
    <property type="evidence" value="ECO:0007669"/>
    <property type="project" value="TreeGrafter"/>
</dbReference>
<keyword evidence="6" id="KW-0963">Cytoplasm</keyword>
<dbReference type="FunFam" id="1.10.750.20:FF:000002">
    <property type="entry name" value="Suppressor of cytokine signaling 2"/>
    <property type="match status" value="1"/>
</dbReference>
<evidence type="ECO:0000259" key="18">
    <source>
        <dbReference type="PROSITE" id="PS50001"/>
    </source>
</evidence>
<keyword evidence="7" id="KW-0341">Growth regulation</keyword>
<dbReference type="GO" id="GO:0016567">
    <property type="term" value="P:protein ubiquitination"/>
    <property type="evidence" value="ECO:0007669"/>
    <property type="project" value="InterPro"/>
</dbReference>
<protein>
    <recommendedName>
        <fullName evidence="15">Suppressor of cytokine signaling 7</fullName>
    </recommendedName>
</protein>
<evidence type="ECO:0000256" key="7">
    <source>
        <dbReference type="ARBA" id="ARBA00022604"/>
    </source>
</evidence>
<comment type="subcellular location">
    <subcellularLocation>
        <location evidence="2">Cell membrane</location>
        <topology evidence="2">Peripheral membrane protein</topology>
        <orientation evidence="2">Cytoplasmic side</orientation>
    </subcellularLocation>
    <subcellularLocation>
        <location evidence="3">Cytoplasm</location>
    </subcellularLocation>
    <subcellularLocation>
        <location evidence="1">Nucleus</location>
    </subcellularLocation>
</comment>
<dbReference type="OrthoDB" id="5979828at2759"/>
<dbReference type="Proteomes" id="UP000242188">
    <property type="component" value="Unassembled WGS sequence"/>
</dbReference>
<comment type="caution">
    <text evidence="20">The sequence shown here is derived from an EMBL/GenBank/DDBJ whole genome shotgun (WGS) entry which is preliminary data.</text>
</comment>
<dbReference type="GO" id="GO:0040008">
    <property type="term" value="P:regulation of growth"/>
    <property type="evidence" value="ECO:0007669"/>
    <property type="project" value="InterPro"/>
</dbReference>
<evidence type="ECO:0000256" key="9">
    <source>
        <dbReference type="ARBA" id="ARBA00022786"/>
    </source>
</evidence>
<feature type="domain" description="SH2" evidence="18">
    <location>
        <begin position="276"/>
        <end position="383"/>
    </location>
</feature>
<dbReference type="CDD" id="cd10387">
    <property type="entry name" value="SH2_SOCS6"/>
    <property type="match status" value="1"/>
</dbReference>
<evidence type="ECO:0000256" key="2">
    <source>
        <dbReference type="ARBA" id="ARBA00004413"/>
    </source>
</evidence>
<dbReference type="GO" id="GO:0009968">
    <property type="term" value="P:negative regulation of signal transduction"/>
    <property type="evidence" value="ECO:0007669"/>
    <property type="project" value="UniProtKB-KW"/>
</dbReference>
<dbReference type="InterPro" id="IPR035865">
    <property type="entry name" value="SOCS6_SH2"/>
</dbReference>
<dbReference type="EMBL" id="NEDP02005575">
    <property type="protein sequence ID" value="OWF37953.1"/>
    <property type="molecule type" value="Genomic_DNA"/>
</dbReference>
<sequence length="427" mass="49186">MMKKITFKGMRQSFQRRQRNQGVKEESTDGENSGDKHGDSQTLSQQNYADTEHTTTENRKKEKFGILKSFKRRLTTNLRKKSDEGDNGRNILEDLECGHYMSAGVKGEGNRGGKVKSKRKPALCDIPSKSNSSSHSYDSLDLNILPNNLQKLTDLQSNTDSNELCSKKEKASCRSKDIMKFHTTERIKSGRNSQKDCVHVLQLDLMSKNNCDVNSISRNSCLNVSALVSYQDPRLMADLSNCQSRDSIESDLLDMDEPPKVWSLTQELFRLSKFGWYWGPITRVEAEDKLANQPDGAFLVRDSSDERYLLSLSFRSYGRTWHTRIEHCNGMFSFYAQPDTEGYPSIVDLIEHSMNDSQTGIFCYSRSRSPRAPSFPVRLTKPMSRFTQVRSLQYLCRFVIRQYTRYDHIQHLPLPSRIKGWIEENQY</sequence>
<dbReference type="InterPro" id="IPR037345">
    <property type="entry name" value="SOCS6_SOCS"/>
</dbReference>
<comment type="subunit">
    <text evidence="14">Substrate-recognition component of the ECS(SOCS7) complex, composed of SOCS7, CUL5, ELOB, ELOC and RNF7/RBX2. Interacts, via the third proline-rich region, with the second SH3 domain of the adapter protein NCK1. Also interacts with GRB2, INSR, PLCG1, SORBS3/vinexin, and phosphorylated STAT3 and STAT5. Interacts with SEPT6. Interacts with phosphorylated IRS4 and PIK3R1.</text>
</comment>
<evidence type="ECO:0000256" key="4">
    <source>
        <dbReference type="ARBA" id="ARBA00004906"/>
    </source>
</evidence>
<evidence type="ECO:0000313" key="21">
    <source>
        <dbReference type="Proteomes" id="UP000242188"/>
    </source>
</evidence>
<keyword evidence="9" id="KW-0833">Ubl conjugation pathway</keyword>
<dbReference type="Pfam" id="PF00017">
    <property type="entry name" value="SH2"/>
    <property type="match status" value="1"/>
</dbReference>
<comment type="pathway">
    <text evidence="4">Protein modification; protein ubiquitination.</text>
</comment>
<dbReference type="InterPro" id="IPR001496">
    <property type="entry name" value="SOCS_box"/>
</dbReference>
<proteinExistence type="predicted"/>
<evidence type="ECO:0000256" key="11">
    <source>
        <dbReference type="ARBA" id="ARBA00023136"/>
    </source>
</evidence>
<dbReference type="Gene3D" id="3.30.505.10">
    <property type="entry name" value="SH2 domain"/>
    <property type="match status" value="1"/>
</dbReference>
<dbReference type="PROSITE" id="PS50225">
    <property type="entry name" value="SOCS"/>
    <property type="match status" value="1"/>
</dbReference>
<dbReference type="GO" id="GO:0046935">
    <property type="term" value="F:1-phosphatidylinositol-3-kinase regulator activity"/>
    <property type="evidence" value="ECO:0007669"/>
    <property type="project" value="TreeGrafter"/>
</dbReference>
<keyword evidence="21" id="KW-1185">Reference proteome</keyword>
<feature type="compositionally biased region" description="Low complexity" evidence="17">
    <location>
        <begin position="128"/>
        <end position="137"/>
    </location>
</feature>
<keyword evidence="8" id="KW-0734">Signal transduction inhibitor</keyword>
<evidence type="ECO:0000256" key="5">
    <source>
        <dbReference type="ARBA" id="ARBA00022475"/>
    </source>
</evidence>
<feature type="region of interest" description="Disordered" evidence="17">
    <location>
        <begin position="102"/>
        <end position="137"/>
    </location>
</feature>
<evidence type="ECO:0000256" key="16">
    <source>
        <dbReference type="PROSITE-ProRule" id="PRU00191"/>
    </source>
</evidence>
<dbReference type="SUPFAM" id="SSF158235">
    <property type="entry name" value="SOCS box-like"/>
    <property type="match status" value="1"/>
</dbReference>
<reference evidence="20 21" key="1">
    <citation type="journal article" date="2017" name="Nat. Ecol. Evol.">
        <title>Scallop genome provides insights into evolution of bilaterian karyotype and development.</title>
        <authorList>
            <person name="Wang S."/>
            <person name="Zhang J."/>
            <person name="Jiao W."/>
            <person name="Li J."/>
            <person name="Xun X."/>
            <person name="Sun Y."/>
            <person name="Guo X."/>
            <person name="Huan P."/>
            <person name="Dong B."/>
            <person name="Zhang L."/>
            <person name="Hu X."/>
            <person name="Sun X."/>
            <person name="Wang J."/>
            <person name="Zhao C."/>
            <person name="Wang Y."/>
            <person name="Wang D."/>
            <person name="Huang X."/>
            <person name="Wang R."/>
            <person name="Lv J."/>
            <person name="Li Y."/>
            <person name="Zhang Z."/>
            <person name="Liu B."/>
            <person name="Lu W."/>
            <person name="Hui Y."/>
            <person name="Liang J."/>
            <person name="Zhou Z."/>
            <person name="Hou R."/>
            <person name="Li X."/>
            <person name="Liu Y."/>
            <person name="Li H."/>
            <person name="Ning X."/>
            <person name="Lin Y."/>
            <person name="Zhao L."/>
            <person name="Xing Q."/>
            <person name="Dou J."/>
            <person name="Li Y."/>
            <person name="Mao J."/>
            <person name="Guo H."/>
            <person name="Dou H."/>
            <person name="Li T."/>
            <person name="Mu C."/>
            <person name="Jiang W."/>
            <person name="Fu Q."/>
            <person name="Fu X."/>
            <person name="Miao Y."/>
            <person name="Liu J."/>
            <person name="Yu Q."/>
            <person name="Li R."/>
            <person name="Liao H."/>
            <person name="Li X."/>
            <person name="Kong Y."/>
            <person name="Jiang Z."/>
            <person name="Chourrout D."/>
            <person name="Li R."/>
            <person name="Bao Z."/>
        </authorList>
    </citation>
    <scope>NUCLEOTIDE SEQUENCE [LARGE SCALE GENOMIC DNA]</scope>
    <source>
        <strain evidence="20 21">PY_sf001</strain>
    </source>
</reference>
<dbReference type="PRINTS" id="PR00401">
    <property type="entry name" value="SH2DOMAIN"/>
</dbReference>
<evidence type="ECO:0000256" key="1">
    <source>
        <dbReference type="ARBA" id="ARBA00004123"/>
    </source>
</evidence>
<feature type="compositionally biased region" description="Basic and acidic residues" evidence="17">
    <location>
        <begin position="22"/>
        <end position="39"/>
    </location>
</feature>
<feature type="compositionally biased region" description="Basic and acidic residues" evidence="17">
    <location>
        <begin position="50"/>
        <end position="64"/>
    </location>
</feature>
<dbReference type="FunFam" id="3.30.505.10:FF:000029">
    <property type="entry name" value="Suppressor of cytokine signaling 7"/>
    <property type="match status" value="1"/>
</dbReference>
<evidence type="ECO:0000256" key="10">
    <source>
        <dbReference type="ARBA" id="ARBA00022999"/>
    </source>
</evidence>
<gene>
    <name evidence="20" type="ORF">KP79_PYT14273</name>
</gene>
<feature type="compositionally biased region" description="Polar residues" evidence="17">
    <location>
        <begin position="40"/>
        <end position="49"/>
    </location>
</feature>
<dbReference type="CDD" id="cd03740">
    <property type="entry name" value="SOCS_SOCS6"/>
    <property type="match status" value="1"/>
</dbReference>
<dbReference type="Pfam" id="PF07525">
    <property type="entry name" value="SOCS_box"/>
    <property type="match status" value="1"/>
</dbReference>
<evidence type="ECO:0000313" key="20">
    <source>
        <dbReference type="EMBL" id="OWF37953.1"/>
    </source>
</evidence>
<feature type="region of interest" description="Disordered" evidence="17">
    <location>
        <begin position="1"/>
        <end position="64"/>
    </location>
</feature>
<feature type="domain" description="SOCS box" evidence="19">
    <location>
        <begin position="378"/>
        <end position="427"/>
    </location>
</feature>
<keyword evidence="11" id="KW-0472">Membrane</keyword>
<dbReference type="STRING" id="6573.A0A210PNB4"/>
<evidence type="ECO:0000256" key="17">
    <source>
        <dbReference type="SAM" id="MobiDB-lite"/>
    </source>
</evidence>
<dbReference type="GO" id="GO:0035556">
    <property type="term" value="P:intracellular signal transduction"/>
    <property type="evidence" value="ECO:0007669"/>
    <property type="project" value="InterPro"/>
</dbReference>
<dbReference type="GO" id="GO:0005634">
    <property type="term" value="C:nucleus"/>
    <property type="evidence" value="ECO:0007669"/>
    <property type="project" value="UniProtKB-SubCell"/>
</dbReference>
<dbReference type="GO" id="GO:0005737">
    <property type="term" value="C:cytoplasm"/>
    <property type="evidence" value="ECO:0007669"/>
    <property type="project" value="UniProtKB-SubCell"/>
</dbReference>
<name>A0A210PNB4_MIZYE</name>
<dbReference type="InterPro" id="IPR036036">
    <property type="entry name" value="SOCS_box-like_dom_sf"/>
</dbReference>
<keyword evidence="10 16" id="KW-0727">SH2 domain</keyword>
<evidence type="ECO:0000256" key="6">
    <source>
        <dbReference type="ARBA" id="ARBA00022490"/>
    </source>
</evidence>
<accession>A0A210PNB4</accession>
<dbReference type="GO" id="GO:0005886">
    <property type="term" value="C:plasma membrane"/>
    <property type="evidence" value="ECO:0007669"/>
    <property type="project" value="UniProtKB-SubCell"/>
</dbReference>
<dbReference type="PANTHER" id="PTHR10155">
    <property type="entry name" value="PHOSPHATIDYLINOSITOL 3-KINASE REGULATORY SUBUNIT"/>
    <property type="match status" value="1"/>
</dbReference>
<keyword evidence="5" id="KW-1003">Cell membrane</keyword>
<dbReference type="SUPFAM" id="SSF55550">
    <property type="entry name" value="SH2 domain"/>
    <property type="match status" value="1"/>
</dbReference>
<dbReference type="Gene3D" id="1.10.750.20">
    <property type="entry name" value="SOCS box"/>
    <property type="match status" value="1"/>
</dbReference>
<organism evidence="20 21">
    <name type="scientific">Mizuhopecten yessoensis</name>
    <name type="common">Japanese scallop</name>
    <name type="synonym">Patinopecten yessoensis</name>
    <dbReference type="NCBI Taxonomy" id="6573"/>
    <lineage>
        <taxon>Eukaryota</taxon>
        <taxon>Metazoa</taxon>
        <taxon>Spiralia</taxon>
        <taxon>Lophotrochozoa</taxon>
        <taxon>Mollusca</taxon>
        <taxon>Bivalvia</taxon>
        <taxon>Autobranchia</taxon>
        <taxon>Pteriomorphia</taxon>
        <taxon>Pectinida</taxon>
        <taxon>Pectinoidea</taxon>
        <taxon>Pectinidae</taxon>
        <taxon>Mizuhopecten</taxon>
    </lineage>
</organism>
<evidence type="ECO:0000259" key="19">
    <source>
        <dbReference type="PROSITE" id="PS50225"/>
    </source>
</evidence>